<evidence type="ECO:0000256" key="1">
    <source>
        <dbReference type="ARBA" id="ARBA00007992"/>
    </source>
</evidence>
<dbReference type="GO" id="GO:0071949">
    <property type="term" value="F:FAD binding"/>
    <property type="evidence" value="ECO:0007669"/>
    <property type="project" value="InterPro"/>
</dbReference>
<evidence type="ECO:0000256" key="3">
    <source>
        <dbReference type="ARBA" id="ARBA00022827"/>
    </source>
</evidence>
<dbReference type="PANTHER" id="PTHR13789">
    <property type="entry name" value="MONOOXYGENASE"/>
    <property type="match status" value="1"/>
</dbReference>
<keyword evidence="6" id="KW-0472">Membrane</keyword>
<evidence type="ECO:0000259" key="7">
    <source>
        <dbReference type="Pfam" id="PF01494"/>
    </source>
</evidence>
<protein>
    <submittedName>
        <fullName evidence="8">Salicylate hydroxylase</fullName>
    </submittedName>
</protein>
<dbReference type="PANTHER" id="PTHR13789:SF309">
    <property type="entry name" value="PUTATIVE (AFU_ORTHOLOGUE AFUA_6G14510)-RELATED"/>
    <property type="match status" value="1"/>
</dbReference>
<reference evidence="8" key="1">
    <citation type="journal article" date="2014" name="Genome Biol. Evol.">
        <title>Gene Loss Rather Than Gene Gain Is Associated with a Host Jump from Monocots to Dicots in the Smut Fungus Melanopsichium pennsylvanicum.</title>
        <authorList>
            <person name="Sharma R."/>
            <person name="Mishra B."/>
            <person name="Runge F."/>
            <person name="Thines M."/>
        </authorList>
    </citation>
    <scope>NUCLEOTIDE SEQUENCE</scope>
    <source>
        <strain evidence="8">4</strain>
    </source>
</reference>
<keyword evidence="6" id="KW-1133">Transmembrane helix</keyword>
<dbReference type="Gene3D" id="3.50.50.60">
    <property type="entry name" value="FAD/NAD(P)-binding domain"/>
    <property type="match status" value="1"/>
</dbReference>
<evidence type="ECO:0000256" key="5">
    <source>
        <dbReference type="ARBA" id="ARBA00023033"/>
    </source>
</evidence>
<dbReference type="InterPro" id="IPR050493">
    <property type="entry name" value="FAD-dep_Monooxygenase_BioMet"/>
</dbReference>
<dbReference type="GO" id="GO:0004497">
    <property type="term" value="F:monooxygenase activity"/>
    <property type="evidence" value="ECO:0007669"/>
    <property type="project" value="UniProtKB-KW"/>
</dbReference>
<name>A0A077R8F5_9BASI</name>
<keyword evidence="6" id="KW-0812">Transmembrane</keyword>
<dbReference type="PRINTS" id="PR00420">
    <property type="entry name" value="RNGMNOXGNASE"/>
</dbReference>
<organism evidence="8">
    <name type="scientific">Melanopsichium pennsylvanicum 4</name>
    <dbReference type="NCBI Taxonomy" id="1398559"/>
    <lineage>
        <taxon>Eukaryota</taxon>
        <taxon>Fungi</taxon>
        <taxon>Dikarya</taxon>
        <taxon>Basidiomycota</taxon>
        <taxon>Ustilaginomycotina</taxon>
        <taxon>Ustilaginomycetes</taxon>
        <taxon>Ustilaginales</taxon>
        <taxon>Ustilaginaceae</taxon>
        <taxon>Melanopsichium</taxon>
    </lineage>
</organism>
<feature type="domain" description="FAD-binding" evidence="7">
    <location>
        <begin position="12"/>
        <end position="323"/>
    </location>
</feature>
<sequence length="420" mass="47302">MTNGEWRPGKRIVIAGGGPGAISAALAFINQGFDVRVYERQQECKPIGGGVLINIPVLMVLRSYGVSIDNLGAYTVTHFSNQNGDQRVTLPFHAEAQEVSGIKGWHYGVLRSSLFKKMLDRVPEGIIHTGFEFKSFQEFDDQVHVEFTNGETVVADMLVGADGVRSAVSKQLFGPSGLFHVGIRLYLAWCDYFPGIEPNLGVIHHSRDVQASFFPMMHEGKPGFEWWIVEPSYEGKEVPTDIKGHISDIVRGFSHPMSEFIDKTDFDNNVYRWEIYNRPAMKKWSRGRVVCIGDAVHPVSPYAAYGLGMAVEDGYYLARALKDVDLRDLQAVTKSFTKFEGERVDYVNHNMLFARRLGYIFHKLPWPLSSVRDFFFDHTPLLSLMMSKGYLAKSEQEVMGLTELFVPPYNTGKPKASSRI</sequence>
<keyword evidence="4" id="KW-0560">Oxidoreductase</keyword>
<feature type="transmembrane region" description="Helical" evidence="6">
    <location>
        <begin position="12"/>
        <end position="33"/>
    </location>
</feature>
<keyword evidence="3" id="KW-0274">FAD</keyword>
<dbReference type="EMBL" id="HG529654">
    <property type="protein sequence ID" value="CDI55563.1"/>
    <property type="molecule type" value="Genomic_DNA"/>
</dbReference>
<evidence type="ECO:0000256" key="4">
    <source>
        <dbReference type="ARBA" id="ARBA00023002"/>
    </source>
</evidence>
<proteinExistence type="inferred from homology"/>
<keyword evidence="2" id="KW-0285">Flavoprotein</keyword>
<evidence type="ECO:0000256" key="6">
    <source>
        <dbReference type="SAM" id="Phobius"/>
    </source>
</evidence>
<evidence type="ECO:0000256" key="2">
    <source>
        <dbReference type="ARBA" id="ARBA00022630"/>
    </source>
</evidence>
<dbReference type="AlphaFoldDB" id="A0A077R8F5"/>
<dbReference type="InterPro" id="IPR036188">
    <property type="entry name" value="FAD/NAD-bd_sf"/>
</dbReference>
<comment type="similarity">
    <text evidence="1">Belongs to the paxM FAD-dependent monooxygenase family.</text>
</comment>
<dbReference type="Pfam" id="PF01494">
    <property type="entry name" value="FAD_binding_3"/>
    <property type="match status" value="1"/>
</dbReference>
<dbReference type="SUPFAM" id="SSF51905">
    <property type="entry name" value="FAD/NAD(P)-binding domain"/>
    <property type="match status" value="1"/>
</dbReference>
<evidence type="ECO:0000313" key="8">
    <source>
        <dbReference type="EMBL" id="CDI55563.1"/>
    </source>
</evidence>
<dbReference type="InterPro" id="IPR002938">
    <property type="entry name" value="FAD-bd"/>
</dbReference>
<accession>A0A077R8F5</accession>
<keyword evidence="5" id="KW-0503">Monooxygenase</keyword>